<dbReference type="PANTHER" id="PTHR11731">
    <property type="entry name" value="PROTEASE FAMILY S9B,C DIPEPTIDYL-PEPTIDASE IV-RELATED"/>
    <property type="match status" value="1"/>
</dbReference>
<dbReference type="GO" id="GO:0005886">
    <property type="term" value="C:plasma membrane"/>
    <property type="evidence" value="ECO:0007669"/>
    <property type="project" value="TreeGrafter"/>
</dbReference>
<dbReference type="AlphaFoldDB" id="A0A336M6M1"/>
<keyword evidence="2" id="KW-0720">Serine protease</keyword>
<keyword evidence="1" id="KW-0031">Aminopeptidase</keyword>
<name>A0A336M6M1_CULSO</name>
<dbReference type="InterPro" id="IPR050278">
    <property type="entry name" value="Serine_Prot_S9B/DPPIV"/>
</dbReference>
<dbReference type="Pfam" id="PF00930">
    <property type="entry name" value="DPPIV_N"/>
    <property type="match status" value="1"/>
</dbReference>
<reference evidence="6" key="1">
    <citation type="submission" date="2018-07" db="EMBL/GenBank/DDBJ databases">
        <authorList>
            <person name="Quirk P.G."/>
            <person name="Krulwich T.A."/>
        </authorList>
    </citation>
    <scope>NUCLEOTIDE SEQUENCE</scope>
</reference>
<dbReference type="Gene3D" id="2.140.10.30">
    <property type="entry name" value="Dipeptidylpeptidase IV, N-terminal domain"/>
    <property type="match status" value="1"/>
</dbReference>
<keyword evidence="3" id="KW-0325">Glycoprotein</keyword>
<evidence type="ECO:0000256" key="3">
    <source>
        <dbReference type="ARBA" id="ARBA00023180"/>
    </source>
</evidence>
<gene>
    <name evidence="6" type="primary">CSON010077</name>
</gene>
<keyword evidence="4" id="KW-0812">Transmembrane</keyword>
<evidence type="ECO:0000256" key="4">
    <source>
        <dbReference type="SAM" id="Phobius"/>
    </source>
</evidence>
<dbReference type="VEuPathDB" id="VectorBase:CSON010077"/>
<keyword evidence="4" id="KW-0472">Membrane</keyword>
<proteinExistence type="predicted"/>
<evidence type="ECO:0000256" key="1">
    <source>
        <dbReference type="ARBA" id="ARBA00022438"/>
    </source>
</evidence>
<evidence type="ECO:0000259" key="5">
    <source>
        <dbReference type="Pfam" id="PF00930"/>
    </source>
</evidence>
<feature type="domain" description="Dipeptidylpeptidase IV N-terminal" evidence="5">
    <location>
        <begin position="123"/>
        <end position="460"/>
    </location>
</feature>
<dbReference type="GO" id="GO:0008236">
    <property type="term" value="F:serine-type peptidase activity"/>
    <property type="evidence" value="ECO:0007669"/>
    <property type="project" value="UniProtKB-KW"/>
</dbReference>
<keyword evidence="1" id="KW-0645">Protease</keyword>
<dbReference type="SUPFAM" id="SSF82171">
    <property type="entry name" value="DPP6 N-terminal domain-like"/>
    <property type="match status" value="1"/>
</dbReference>
<keyword evidence="1" id="KW-0378">Hydrolase</keyword>
<protein>
    <submittedName>
        <fullName evidence="6">CSON010077 protein</fullName>
    </submittedName>
</protein>
<evidence type="ECO:0000313" key="6">
    <source>
        <dbReference type="EMBL" id="SSX24027.1"/>
    </source>
</evidence>
<dbReference type="GO" id="GO:0008239">
    <property type="term" value="F:dipeptidyl-peptidase activity"/>
    <property type="evidence" value="ECO:0007669"/>
    <property type="project" value="TreeGrafter"/>
</dbReference>
<evidence type="ECO:0000256" key="2">
    <source>
        <dbReference type="ARBA" id="ARBA00022825"/>
    </source>
</evidence>
<dbReference type="InterPro" id="IPR002469">
    <property type="entry name" value="Peptidase_S9B_N"/>
</dbReference>
<dbReference type="PANTHER" id="PTHR11731:SF200">
    <property type="entry name" value="DIPEPTIDYL PEPTIDASE 10, ISOFORM B"/>
    <property type="match status" value="1"/>
</dbReference>
<accession>A0A336M6M1</accession>
<organism evidence="6">
    <name type="scientific">Culicoides sonorensis</name>
    <name type="common">Biting midge</name>
    <dbReference type="NCBI Taxonomy" id="179676"/>
    <lineage>
        <taxon>Eukaryota</taxon>
        <taxon>Metazoa</taxon>
        <taxon>Ecdysozoa</taxon>
        <taxon>Arthropoda</taxon>
        <taxon>Hexapoda</taxon>
        <taxon>Insecta</taxon>
        <taxon>Pterygota</taxon>
        <taxon>Neoptera</taxon>
        <taxon>Endopterygota</taxon>
        <taxon>Diptera</taxon>
        <taxon>Nematocera</taxon>
        <taxon>Chironomoidea</taxon>
        <taxon>Ceratopogonidae</taxon>
        <taxon>Ceratopogoninae</taxon>
        <taxon>Culicoides</taxon>
        <taxon>Monoculicoides</taxon>
    </lineage>
</organism>
<dbReference type="EMBL" id="UFQT01000408">
    <property type="protein sequence ID" value="SSX24027.1"/>
    <property type="molecule type" value="Genomic_DNA"/>
</dbReference>
<feature type="transmembrane region" description="Helical" evidence="4">
    <location>
        <begin position="24"/>
        <end position="45"/>
    </location>
</feature>
<dbReference type="GO" id="GO:0004177">
    <property type="term" value="F:aminopeptidase activity"/>
    <property type="evidence" value="ECO:0007669"/>
    <property type="project" value="UniProtKB-KW"/>
</dbReference>
<sequence length="593" mass="67799">MTEADNYDDELVSANPNQRNWRGILIAVLVIVVVLALIVTSVVLLTPPDEGPRVKGHRIKLQDIIDGEYTPLKLNGCWVGANEFLYQNQWGGISLLNVAKLTERILMSNSTFKTLSPTRFSLSADKKYLLLTQNVQKLYRYSYLAQYIAYDVHTSETIQLSHKPTEESSPFLLHAQFTPHGHSLILVHKNDIYYMSGPKSQQSYRITKTAVPDIVYNGVPDWLYEEEILHTNTALWLSNDGHLMLYAVFNDSNVQEQKYTWYGTNDGNMKLYPEIKSLRYPKPGTPNPTVKLRVADLAEPKSIRTRDLTPPPFLMNDEHYFTSAAWISQTEVCIVWLNRPQNISIVTLCKSPMWYCQETHRINGDNRGWVDILSVPYFALNGSSYITIQPLRDGGAGHFKQLIHVEISRKKITPLTHGRSEVNKIVYWDQTHNYVYFLGTPQHYPSQQHLYRADALPPKSGAAVRPPVCLTCEHVVDEDEDEEIKGAIKLVTVSDGWDDDGEIEITTKTPKHGEKRKQTQLIGNTACLYHNVIFPPEQSNFALFECLGPDIPTSAIYRIFPDEDDHPLQLMKLLINNTRLKVSFFYYIFLVTH</sequence>
<keyword evidence="4" id="KW-1133">Transmembrane helix</keyword>
<dbReference type="GO" id="GO:0006508">
    <property type="term" value="P:proteolysis"/>
    <property type="evidence" value="ECO:0007669"/>
    <property type="project" value="InterPro"/>
</dbReference>